<evidence type="ECO:0000256" key="3">
    <source>
        <dbReference type="ARBA" id="ARBA00022741"/>
    </source>
</evidence>
<dbReference type="InterPro" id="IPR008250">
    <property type="entry name" value="ATPase_P-typ_transduc_dom_A_sf"/>
</dbReference>
<dbReference type="InterPro" id="IPR023214">
    <property type="entry name" value="HAD_sf"/>
</dbReference>
<dbReference type="Pfam" id="PF00122">
    <property type="entry name" value="E1-E2_ATPase"/>
    <property type="match status" value="1"/>
</dbReference>
<keyword evidence="6 8" id="KW-0472">Membrane</keyword>
<evidence type="ECO:0000256" key="5">
    <source>
        <dbReference type="ARBA" id="ARBA00022989"/>
    </source>
</evidence>
<dbReference type="InterPro" id="IPR059000">
    <property type="entry name" value="ATPase_P-type_domA"/>
</dbReference>
<name>Q2RS32_RHORT</name>
<keyword evidence="5 8" id="KW-1133">Transmembrane helix</keyword>
<dbReference type="PhylomeDB" id="Q2RS32"/>
<dbReference type="eggNOG" id="COG0474">
    <property type="taxonomic scope" value="Bacteria"/>
</dbReference>
<dbReference type="AlphaFoldDB" id="Q2RS32"/>
<evidence type="ECO:0000259" key="9">
    <source>
        <dbReference type="SMART" id="SM00831"/>
    </source>
</evidence>
<keyword evidence="2 8" id="KW-0812">Transmembrane</keyword>
<dbReference type="SUPFAM" id="SSF81653">
    <property type="entry name" value="Calcium ATPase, transduction domain A"/>
    <property type="match status" value="1"/>
</dbReference>
<feature type="transmembrane region" description="Helical" evidence="8">
    <location>
        <begin position="797"/>
        <end position="818"/>
    </location>
</feature>
<keyword evidence="3" id="KW-0547">Nucleotide-binding</keyword>
<dbReference type="SUPFAM" id="SSF81665">
    <property type="entry name" value="Calcium ATPase, transmembrane domain M"/>
    <property type="match status" value="1"/>
</dbReference>
<sequence length="841" mass="88047">MDALPFSPIGDPAAHRPPSPEYPDVDCDHGLSSGQAADLLAEWGANRLDDGNPGRLRRLANSLSGPVAWMLQAAALLALAAGRWADGALILTLLLVNAGVSLVEQRHAGRALSRLGRRLAPMARVLRDGVWADRPADEVVPGDVIFLKLGRVVPADAVLLGEGALSIDASMLTGDRRVIAKTGGDEVHAGSMVRGGEMKAVVTATGPTTLFGRSPPVTARRKPSALRAAMLGIGNTLVALTLVMMVTVMILALYRQDPPLETVLFVLVLSAASIPLALPAVLSMTLSAGALRLERMKAVVARMAAIEDLAGLDVLCADQSGTLSEPRLVMGEPVLLQASGRGELLRTAALACPAEGANAVDLAILAGQPALTPGDGYCLFLQPLTEDAGEGGCLRAEVERPLESGAVARFSVLKGEPLAVAQATGLEPALVRRISEATDDLAERGFRAVGIARAEEGGEVEHWRYLGLIALVEPSRGDSPGSLDAARVLGLRVLMITPERAAIGGRVARGMGLGDRVVCARRMVDGLGEDGGTGRAECGADRDDDLEDAHVIAEVHPEHRLRLVRALQRAGHRVGITGAAGEDAAALDHAEVGIAVKGASDAARQAADVVLGASGLAIITRAVSESRRILGRMSGYAAYRIAETLRLPVFVALAYLMLGSFPISLAMIALLSILASLPALFVAGDTAPPPPRPVRWDMLKVVRVSGVLGVSGVASSFLLLWLLDHRLDLPAAQEQTILFLKLLIGGNMTIALTRRDGWVWRRPFPAHRLLVAIVLTQGLGTLAAVGGLFMAPIGWPMAGAVWAFALVCFAFDNLALVATERLNRDGLPGMGLGFSKLLGGN</sequence>
<feature type="domain" description="Cation-transporting P-type ATPase N-terminal" evidence="9">
    <location>
        <begin position="13"/>
        <end position="83"/>
    </location>
</feature>
<keyword evidence="4" id="KW-0067">ATP-binding</keyword>
<dbReference type="InterPro" id="IPR001757">
    <property type="entry name" value="P_typ_ATPase"/>
</dbReference>
<proteinExistence type="predicted"/>
<feature type="transmembrane region" description="Helical" evidence="8">
    <location>
        <begin position="228"/>
        <end position="254"/>
    </location>
</feature>
<evidence type="ECO:0000256" key="4">
    <source>
        <dbReference type="ARBA" id="ARBA00022840"/>
    </source>
</evidence>
<dbReference type="HOGENOM" id="CLU_002360_6_4_5"/>
<dbReference type="STRING" id="269796.Rru_A2263"/>
<dbReference type="Gene3D" id="3.40.50.1000">
    <property type="entry name" value="HAD superfamily/HAD-like"/>
    <property type="match status" value="1"/>
</dbReference>
<dbReference type="PATRIC" id="fig|269796.9.peg.2361"/>
<dbReference type="PRINTS" id="PR00119">
    <property type="entry name" value="CATATPASE"/>
</dbReference>
<dbReference type="InterPro" id="IPR023299">
    <property type="entry name" value="ATPase_P-typ_cyto_dom_N"/>
</dbReference>
<evidence type="ECO:0000256" key="2">
    <source>
        <dbReference type="ARBA" id="ARBA00022692"/>
    </source>
</evidence>
<gene>
    <name evidence="10" type="ordered locus">Rru_A2263</name>
</gene>
<dbReference type="EC" id="3.6.3.6" evidence="10"/>
<evidence type="ECO:0000313" key="10">
    <source>
        <dbReference type="EMBL" id="ABC23063.1"/>
    </source>
</evidence>
<dbReference type="GO" id="GO:0120029">
    <property type="term" value="P:proton export across plasma membrane"/>
    <property type="evidence" value="ECO:0007669"/>
    <property type="project" value="InterPro"/>
</dbReference>
<dbReference type="Pfam" id="PF00690">
    <property type="entry name" value="Cation_ATPase_N"/>
    <property type="match status" value="1"/>
</dbReference>
<comment type="subcellular location">
    <subcellularLocation>
        <location evidence="1">Membrane</location>
        <topology evidence="1">Multi-pass membrane protein</topology>
    </subcellularLocation>
</comment>
<dbReference type="InterPro" id="IPR036412">
    <property type="entry name" value="HAD-like_sf"/>
</dbReference>
<keyword evidence="10" id="KW-0378">Hydrolase</keyword>
<dbReference type="SMART" id="SM00831">
    <property type="entry name" value="Cation_ATPase_N"/>
    <property type="match status" value="1"/>
</dbReference>
<organism evidence="10 11">
    <name type="scientific">Rhodospirillum rubrum (strain ATCC 11170 / ATH 1.1.1 / DSM 467 / LMG 4362 / NCIMB 8255 / S1)</name>
    <dbReference type="NCBI Taxonomy" id="269796"/>
    <lineage>
        <taxon>Bacteria</taxon>
        <taxon>Pseudomonadati</taxon>
        <taxon>Pseudomonadota</taxon>
        <taxon>Alphaproteobacteria</taxon>
        <taxon>Rhodospirillales</taxon>
        <taxon>Rhodospirillaceae</taxon>
        <taxon>Rhodospirillum</taxon>
    </lineage>
</organism>
<dbReference type="InterPro" id="IPR006534">
    <property type="entry name" value="P-type_ATPase_IIIA"/>
</dbReference>
<feature type="transmembrane region" description="Helical" evidence="8">
    <location>
        <begin position="87"/>
        <end position="104"/>
    </location>
</feature>
<dbReference type="Gene3D" id="2.70.150.10">
    <property type="entry name" value="Calcium-transporting ATPase, cytoplasmic transduction domain A"/>
    <property type="match status" value="1"/>
</dbReference>
<dbReference type="EMBL" id="CP000230">
    <property type="protein sequence ID" value="ABC23063.1"/>
    <property type="molecule type" value="Genomic_DNA"/>
</dbReference>
<dbReference type="NCBIfam" id="TIGR01494">
    <property type="entry name" value="ATPase_P-type"/>
    <property type="match status" value="1"/>
</dbReference>
<evidence type="ECO:0000256" key="7">
    <source>
        <dbReference type="SAM" id="MobiDB-lite"/>
    </source>
</evidence>
<feature type="transmembrane region" description="Helical" evidence="8">
    <location>
        <begin position="704"/>
        <end position="723"/>
    </location>
</feature>
<dbReference type="GO" id="GO:0016887">
    <property type="term" value="F:ATP hydrolysis activity"/>
    <property type="evidence" value="ECO:0007669"/>
    <property type="project" value="InterPro"/>
</dbReference>
<protein>
    <submittedName>
        <fullName evidence="10">ATPase, E1-E2 type</fullName>
        <ecNumber evidence="10">3.6.3.6</ecNumber>
    </submittedName>
</protein>
<dbReference type="Gene3D" id="1.20.1110.10">
    <property type="entry name" value="Calcium-transporting ATPase, transmembrane domain"/>
    <property type="match status" value="1"/>
</dbReference>
<dbReference type="InterPro" id="IPR004014">
    <property type="entry name" value="ATPase_P-typ_cation-transptr_N"/>
</dbReference>
<evidence type="ECO:0000313" key="11">
    <source>
        <dbReference type="Proteomes" id="UP000001929"/>
    </source>
</evidence>
<dbReference type="EnsemblBacteria" id="ABC23063">
    <property type="protein sequence ID" value="ABC23063"/>
    <property type="gene ID" value="Rru_A2263"/>
</dbReference>
<feature type="region of interest" description="Disordered" evidence="7">
    <location>
        <begin position="1"/>
        <end position="28"/>
    </location>
</feature>
<evidence type="ECO:0000256" key="8">
    <source>
        <dbReference type="SAM" id="Phobius"/>
    </source>
</evidence>
<dbReference type="Gene3D" id="3.40.1110.10">
    <property type="entry name" value="Calcium-transporting ATPase, cytoplasmic domain N"/>
    <property type="match status" value="1"/>
</dbReference>
<dbReference type="InterPro" id="IPR023298">
    <property type="entry name" value="ATPase_P-typ_TM_dom_sf"/>
</dbReference>
<dbReference type="PRINTS" id="PR00120">
    <property type="entry name" value="HATPASE"/>
</dbReference>
<dbReference type="GO" id="GO:0008553">
    <property type="term" value="F:P-type proton-exporting transporter activity"/>
    <property type="evidence" value="ECO:0007669"/>
    <property type="project" value="InterPro"/>
</dbReference>
<dbReference type="CDD" id="cd02076">
    <property type="entry name" value="P-type_ATPase_H"/>
    <property type="match status" value="1"/>
</dbReference>
<dbReference type="PANTHER" id="PTHR42861">
    <property type="entry name" value="CALCIUM-TRANSPORTING ATPASE"/>
    <property type="match status" value="1"/>
</dbReference>
<dbReference type="SUPFAM" id="SSF56784">
    <property type="entry name" value="HAD-like"/>
    <property type="match status" value="1"/>
</dbReference>
<reference evidence="10 11" key="1">
    <citation type="journal article" date="2011" name="Stand. Genomic Sci.">
        <title>Complete genome sequence of Rhodospirillum rubrum type strain (S1).</title>
        <authorList>
            <person name="Munk A.C."/>
            <person name="Copeland A."/>
            <person name="Lucas S."/>
            <person name="Lapidus A."/>
            <person name="Del Rio T.G."/>
            <person name="Barry K."/>
            <person name="Detter J.C."/>
            <person name="Hammon N."/>
            <person name="Israni S."/>
            <person name="Pitluck S."/>
            <person name="Brettin T."/>
            <person name="Bruce D."/>
            <person name="Han C."/>
            <person name="Tapia R."/>
            <person name="Gilna P."/>
            <person name="Schmutz J."/>
            <person name="Larimer F."/>
            <person name="Land M."/>
            <person name="Kyrpides N.C."/>
            <person name="Mavromatis K."/>
            <person name="Richardson P."/>
            <person name="Rohde M."/>
            <person name="Goker M."/>
            <person name="Klenk H.P."/>
            <person name="Zhang Y."/>
            <person name="Roberts G.P."/>
            <person name="Reslewic S."/>
            <person name="Schwartz D.C."/>
        </authorList>
    </citation>
    <scope>NUCLEOTIDE SEQUENCE [LARGE SCALE GENOMIC DNA]</scope>
    <source>
        <strain evidence="11">ATCC 11170 / ATH 1.1.1 / DSM 467 / LMG 4362 / NCIMB 8255 / S1</strain>
    </source>
</reference>
<dbReference type="GO" id="GO:0005524">
    <property type="term" value="F:ATP binding"/>
    <property type="evidence" value="ECO:0007669"/>
    <property type="project" value="UniProtKB-KW"/>
</dbReference>
<keyword evidence="11" id="KW-1185">Reference proteome</keyword>
<dbReference type="KEGG" id="rru:Rru_A2263"/>
<dbReference type="GO" id="GO:0016020">
    <property type="term" value="C:membrane"/>
    <property type="evidence" value="ECO:0007669"/>
    <property type="project" value="UniProtKB-SubCell"/>
</dbReference>
<dbReference type="Proteomes" id="UP000001929">
    <property type="component" value="Chromosome"/>
</dbReference>
<feature type="transmembrane region" description="Helical" evidence="8">
    <location>
        <begin position="769"/>
        <end position="791"/>
    </location>
</feature>
<evidence type="ECO:0000256" key="6">
    <source>
        <dbReference type="ARBA" id="ARBA00023136"/>
    </source>
</evidence>
<evidence type="ECO:0000256" key="1">
    <source>
        <dbReference type="ARBA" id="ARBA00004141"/>
    </source>
</evidence>
<accession>Q2RS32</accession>
<feature type="transmembrane region" description="Helical" evidence="8">
    <location>
        <begin position="266"/>
        <end position="293"/>
    </location>
</feature>